<organism evidence="11 12">
    <name type="scientific">Brassica napus</name>
    <name type="common">Rape</name>
    <dbReference type="NCBI Taxonomy" id="3708"/>
    <lineage>
        <taxon>Eukaryota</taxon>
        <taxon>Viridiplantae</taxon>
        <taxon>Streptophyta</taxon>
        <taxon>Embryophyta</taxon>
        <taxon>Tracheophyta</taxon>
        <taxon>Spermatophyta</taxon>
        <taxon>Magnoliopsida</taxon>
        <taxon>eudicotyledons</taxon>
        <taxon>Gunneridae</taxon>
        <taxon>Pentapetalae</taxon>
        <taxon>rosids</taxon>
        <taxon>malvids</taxon>
        <taxon>Brassicales</taxon>
        <taxon>Brassicaceae</taxon>
        <taxon>Brassiceae</taxon>
        <taxon>Brassica</taxon>
    </lineage>
</organism>
<dbReference type="PANTHER" id="PTHR10766:SF14">
    <property type="entry name" value="TRANSMEMBRANE 9 SUPERFAMILY MEMBER 2"/>
    <property type="match status" value="1"/>
</dbReference>
<sequence>MGMAMADFLPFSAIYIELYYIFASVWGHRIYTIYSLLFIVFIILIIVLCKPRSFSDTWFAFATDSFNCLLASAQHFSLFVTFTGRSNASKKKSIFLLLPQEFC</sequence>
<comment type="caution">
    <text evidence="11">The sequence shown here is derived from an EMBL/GenBank/DDBJ whole genome shotgun (WGS) entry which is preliminary data.</text>
</comment>
<dbReference type="Proteomes" id="UP000824890">
    <property type="component" value="Unassembled WGS sequence"/>
</dbReference>
<gene>
    <name evidence="11" type="ORF">HID58_021531</name>
</gene>
<proteinExistence type="inferred from homology"/>
<evidence type="ECO:0000313" key="11">
    <source>
        <dbReference type="EMBL" id="KAH0921513.1"/>
    </source>
</evidence>
<keyword evidence="9 10" id="KW-0472">Membrane</keyword>
<dbReference type="PANTHER" id="PTHR10766">
    <property type="entry name" value="TRANSMEMBRANE 9 SUPERFAMILY PROTEIN"/>
    <property type="match status" value="1"/>
</dbReference>
<evidence type="ECO:0000256" key="4">
    <source>
        <dbReference type="ARBA" id="ARBA00022692"/>
    </source>
</evidence>
<evidence type="ECO:0000256" key="5">
    <source>
        <dbReference type="ARBA" id="ARBA00022729"/>
    </source>
</evidence>
<evidence type="ECO:0000256" key="1">
    <source>
        <dbReference type="ARBA" id="ARBA00004337"/>
    </source>
</evidence>
<evidence type="ECO:0000256" key="2">
    <source>
        <dbReference type="ARBA" id="ARBA00004653"/>
    </source>
</evidence>
<comment type="subcellular location">
    <subcellularLocation>
        <location evidence="1">Endosome membrane</location>
        <topology evidence="1">Multi-pass membrane protein</topology>
    </subcellularLocation>
    <subcellularLocation>
        <location evidence="2">Golgi apparatus membrane</location>
        <topology evidence="2">Multi-pass membrane protein</topology>
    </subcellularLocation>
</comment>
<keyword evidence="5" id="KW-0732">Signal</keyword>
<dbReference type="EMBL" id="JAGKQM010000006">
    <property type="protein sequence ID" value="KAH0921513.1"/>
    <property type="molecule type" value="Genomic_DNA"/>
</dbReference>
<keyword evidence="8" id="KW-0333">Golgi apparatus</keyword>
<evidence type="ECO:0000256" key="8">
    <source>
        <dbReference type="ARBA" id="ARBA00023034"/>
    </source>
</evidence>
<feature type="transmembrane region" description="Helical" evidence="10">
    <location>
        <begin position="31"/>
        <end position="49"/>
    </location>
</feature>
<evidence type="ECO:0000313" key="12">
    <source>
        <dbReference type="Proteomes" id="UP000824890"/>
    </source>
</evidence>
<protein>
    <recommendedName>
        <fullName evidence="10">Transmembrane 9 superfamily member</fullName>
    </recommendedName>
</protein>
<name>A0ABQ8CWW9_BRANA</name>
<dbReference type="Pfam" id="PF02990">
    <property type="entry name" value="EMP70"/>
    <property type="match status" value="1"/>
</dbReference>
<comment type="caution">
    <text evidence="10">Lacks conserved residue(s) required for the propagation of feature annotation.</text>
</comment>
<accession>A0ABQ8CWW9</accession>
<evidence type="ECO:0000256" key="3">
    <source>
        <dbReference type="ARBA" id="ARBA00005227"/>
    </source>
</evidence>
<dbReference type="InterPro" id="IPR004240">
    <property type="entry name" value="EMP70"/>
</dbReference>
<evidence type="ECO:0000256" key="6">
    <source>
        <dbReference type="ARBA" id="ARBA00022753"/>
    </source>
</evidence>
<reference evidence="11 12" key="1">
    <citation type="submission" date="2021-05" db="EMBL/GenBank/DDBJ databases">
        <title>Genome Assembly of Synthetic Allotetraploid Brassica napus Reveals Homoeologous Exchanges between Subgenomes.</title>
        <authorList>
            <person name="Davis J.T."/>
        </authorList>
    </citation>
    <scope>NUCLEOTIDE SEQUENCE [LARGE SCALE GENOMIC DNA]</scope>
    <source>
        <strain evidence="12">cv. Da-Ae</strain>
        <tissue evidence="11">Seedling</tissue>
    </source>
</reference>
<keyword evidence="6" id="KW-0967">Endosome</keyword>
<keyword evidence="4 10" id="KW-0812">Transmembrane</keyword>
<comment type="similarity">
    <text evidence="3 10">Belongs to the nonaspanin (TM9SF) (TC 9.A.2) family.</text>
</comment>
<feature type="transmembrane region" description="Helical" evidence="10">
    <location>
        <begin position="7"/>
        <end position="25"/>
    </location>
</feature>
<evidence type="ECO:0000256" key="9">
    <source>
        <dbReference type="ARBA" id="ARBA00023136"/>
    </source>
</evidence>
<evidence type="ECO:0000256" key="7">
    <source>
        <dbReference type="ARBA" id="ARBA00022989"/>
    </source>
</evidence>
<evidence type="ECO:0000256" key="10">
    <source>
        <dbReference type="RuleBase" id="RU363079"/>
    </source>
</evidence>
<keyword evidence="7 10" id="KW-1133">Transmembrane helix</keyword>
<keyword evidence="12" id="KW-1185">Reference proteome</keyword>